<feature type="domain" description="Beta-galactosidase galactose-binding" evidence="9">
    <location>
        <begin position="1856"/>
        <end position="1914"/>
    </location>
</feature>
<name>A0AAV8W1J2_9CUCU</name>
<gene>
    <name evidence="10" type="ORF">NQ315_005238</name>
</gene>
<dbReference type="PRINTS" id="PR00742">
    <property type="entry name" value="GLHYDRLASE35"/>
</dbReference>
<feature type="domain" description="Glycoside hydrolase 35 catalytic" evidence="7">
    <location>
        <begin position="1322"/>
        <end position="1652"/>
    </location>
</feature>
<dbReference type="FunFam" id="2.60.120.260:FF:000049">
    <property type="entry name" value="Beta-galactosidase"/>
    <property type="match status" value="3"/>
</dbReference>
<dbReference type="Pfam" id="PF21317">
    <property type="entry name" value="BetaGal_ABD_1"/>
    <property type="match status" value="3"/>
</dbReference>
<comment type="catalytic activity">
    <reaction evidence="4">
        <text>Hydrolysis of terminal non-reducing beta-D-galactose residues in beta-D-galactosides.</text>
        <dbReference type="EC" id="3.2.1.23"/>
    </reaction>
</comment>
<organism evidence="10 11">
    <name type="scientific">Exocentrus adspersus</name>
    <dbReference type="NCBI Taxonomy" id="1586481"/>
    <lineage>
        <taxon>Eukaryota</taxon>
        <taxon>Metazoa</taxon>
        <taxon>Ecdysozoa</taxon>
        <taxon>Arthropoda</taxon>
        <taxon>Hexapoda</taxon>
        <taxon>Insecta</taxon>
        <taxon>Pterygota</taxon>
        <taxon>Neoptera</taxon>
        <taxon>Endopterygota</taxon>
        <taxon>Coleoptera</taxon>
        <taxon>Polyphaga</taxon>
        <taxon>Cucujiformia</taxon>
        <taxon>Chrysomeloidea</taxon>
        <taxon>Cerambycidae</taxon>
        <taxon>Lamiinae</taxon>
        <taxon>Acanthocinini</taxon>
        <taxon>Exocentrus</taxon>
    </lineage>
</organism>
<dbReference type="InterPro" id="IPR008979">
    <property type="entry name" value="Galactose-bd-like_sf"/>
</dbReference>
<dbReference type="GO" id="GO:0005975">
    <property type="term" value="P:carbohydrate metabolic process"/>
    <property type="evidence" value="ECO:0007669"/>
    <property type="project" value="InterPro"/>
</dbReference>
<dbReference type="Gene3D" id="3.20.20.80">
    <property type="entry name" value="Glycosidases"/>
    <property type="match status" value="3"/>
</dbReference>
<dbReference type="SUPFAM" id="SSF51445">
    <property type="entry name" value="(Trans)glycosidases"/>
    <property type="match status" value="3"/>
</dbReference>
<feature type="domain" description="Beta-galactosidase 1-like first all-beta" evidence="8">
    <location>
        <begin position="1713"/>
        <end position="1834"/>
    </location>
</feature>
<protein>
    <recommendedName>
        <fullName evidence="4">Beta-galactosidase</fullName>
        <ecNumber evidence="4">3.2.1.23</ecNumber>
    </recommendedName>
</protein>
<dbReference type="InterPro" id="IPR017853">
    <property type="entry name" value="GH"/>
</dbReference>
<dbReference type="FunFam" id="3.20.20.80:FF:000115">
    <property type="entry name" value="Beta-galactosidase"/>
    <property type="match status" value="2"/>
</dbReference>
<dbReference type="PROSITE" id="PS01182">
    <property type="entry name" value="GLYCOSYL_HYDROL_F35"/>
    <property type="match status" value="3"/>
</dbReference>
<evidence type="ECO:0000256" key="2">
    <source>
        <dbReference type="ARBA" id="ARBA00022801"/>
    </source>
</evidence>
<evidence type="ECO:0000256" key="5">
    <source>
        <dbReference type="RuleBase" id="RU003679"/>
    </source>
</evidence>
<comment type="similarity">
    <text evidence="1 5">Belongs to the glycosyl hydrolase 35 family.</text>
</comment>
<accession>A0AAV8W1J2</accession>
<sequence length="1939" mass="219963">MALGIFLVILFNVFVLSISDQLPTNYEYYTSDGISSGLSADQPYFTLNGKNISIYSGAVHYFRVPRPYWRDRLKKTRAAGLNTVETYVAWNLHEPQSGVYDFGSGGSEMEDFLHLEEFLRIAQEEDLFVILRTGPYICSEYNFGGFPSWLLREKEMGYYNVLLPILKDYQFTKGGPVIAFQLENEYGYVQPDDNPSESDYLEKLHEVFVGNGIVELFVTSDGISSTGLRGTVPSLFLQTANFGSDPEGNLNKLVELQPGRPVMTMEYWIGWFDYWTDDHHTVKPDTSKDLYERILKFPASVNIYMFHGGTNFGFTNGGSFSNNQVDNSGFRPITTSYDYDSPLNEGGDYTDKYFSIKELLEKYNPVKTYVPDPPDLIPKIAYPAVSIKEHQSIAETLDKNAPYTINSETVIPMEKLDINNGSGQSVGYIAYRKENIDLKANTTLKIEGHICDTAIVLVDGVLVSPVLESKDDIGGFGYWHLEDSTLVINTEEKSNATVDIIVEEWGRVNSAGLFQYNKSFKGLWQGDVFLNDEKVSDWKIVPLEFKKDWTDNLQGWSEKISYNTPGLFKANLEISSEPSDTYLDMRKWTKGLVIVNGFPLGKYAKIGPQQALYLPAPFLKKGINEIVIFEHFKANDEYYTSDGISSGLSADQPYFTLNGKNISVYSGAMHYFRVPRAYWRDRLKKIRAAGLNTVETYLAWNLHEPQSGVYDFGSGGSEMEDFLHVEEFLKMAQEEDLFVILRTGPYICAEFNFGGFPSWLLREEQMGFRTSEPTYLKYVERYYNVLLPVLKGYQFTKGGPVIAFQLENEFGYMQAGDTPPDTNYIKRLYDIFIENGIVELFVTSDGVLLTHLKGTIPNLFLQTANFGSLPETNLNQLVELQPDRPVMVMEYWIGWYDHWSENHHTVKPNASKNMYETILKFPASVNIYMFHGGTNFGFTNGGGLSNLDVDNSGYDPITTSYDYDSPLNEAGDYTDKYFQVKELLEKYNPVQTYVPNPPDLIPKVAYPVLSVEKQLVLSEILDINAPYVITSETVVAMEKIDINNGSGQGVGYIAYRKQYVDLEANTTLKIKGHICDTAIVLVDGVLVSPVLDSKKDLNGFGYWRLKDSTLVITSEKKSNATVDIVVEEWGRVNAGVITQYNRTFKGLWQGDVFLNDEKVSDWKIVPLEFKKDWTNNLQGWSEKISYDTPGLFKANLEISSEPSDTYLDMRKWTKGLVIVNGFPLGKYAKIGPQQALYLPAPFLKKGINDIVIFEHFKANGERWKSFQCYNNFFPFNMSLGSLLLVALNIVVLSVSSDKLPTNYEYYTSDGISSGLSADQPYFTLNGKNISIYSGAMHYFRVPRAYWRDRLKKIRAAGLNTVETYVAWNLHEPQSGVYDFGNGGSEMEDFLHIEEFLKTAQEEDLFVILRTGPYICAEYNFGGFPSWLLREKQMGFRTQEPTYSLYVERYYSVLLPILKEYQFTKGGPVIAFQLENEFGYTQSGTPAESDYLKRLYEVFVGSDIVELFVTSDGILSTGLRGTIPSLFLHTANFGSDPEKNLNKLVQLQPNRPVMTMEFWIGWFDYWSDNHHTVKTDTSTDLYERILKFPASVNIYMFHGGTNFGFTSGGGLSNDAFDNSGFEPIITSYDYDSPLNEGGDYTDKYFSVKKLLEKYNPVKTYVPDPPDLIPKIAYPAVSIQKHLPIAETLDKNAPYTINSETVIPMEKLDINDGSGQSVGYIVYRKENIDLKANTILKIKGHICDTAIVLVDGVLVSPILNTKKDLDGFGYWRLEDPTLAINAEQKSNATVDIIVEEWGRVNFANINQYNKTFKGLWQGDVFLNDEKVSDWKIVPLEFKKDWTDNLQGWSEKISYDTPGLFKANLEISSEPSDTYLDMRKWTKGLVVVNGFPLGKYAKIGPQQSLYLPAPFLKKGTNEIVIFEQFKANDELNFVTKPVWQTV</sequence>
<dbReference type="EMBL" id="JANEYG010000014">
    <property type="protein sequence ID" value="KAJ8920373.1"/>
    <property type="molecule type" value="Genomic_DNA"/>
</dbReference>
<dbReference type="GO" id="GO:0004565">
    <property type="term" value="F:beta-galactosidase activity"/>
    <property type="evidence" value="ECO:0007669"/>
    <property type="project" value="UniProtKB-EC"/>
</dbReference>
<dbReference type="InterPro" id="IPR019801">
    <property type="entry name" value="Glyco_hydro_35_CS"/>
</dbReference>
<dbReference type="Pfam" id="PF01301">
    <property type="entry name" value="Glyco_hydro_35"/>
    <property type="match status" value="3"/>
</dbReference>
<evidence type="ECO:0000256" key="6">
    <source>
        <dbReference type="SAM" id="SignalP"/>
    </source>
</evidence>
<keyword evidence="2 4" id="KW-0378">Hydrolase</keyword>
<reference evidence="10 11" key="1">
    <citation type="journal article" date="2023" name="Insect Mol. Biol.">
        <title>Genome sequencing provides insights into the evolution of gene families encoding plant cell wall-degrading enzymes in longhorned beetles.</title>
        <authorList>
            <person name="Shin N.R."/>
            <person name="Okamura Y."/>
            <person name="Kirsch R."/>
            <person name="Pauchet Y."/>
        </authorList>
    </citation>
    <scope>NUCLEOTIDE SEQUENCE [LARGE SCALE GENOMIC DNA]</scope>
    <source>
        <strain evidence="10">EAD_L_NR</strain>
    </source>
</reference>
<evidence type="ECO:0000313" key="10">
    <source>
        <dbReference type="EMBL" id="KAJ8920373.1"/>
    </source>
</evidence>
<evidence type="ECO:0000313" key="11">
    <source>
        <dbReference type="Proteomes" id="UP001159042"/>
    </source>
</evidence>
<dbReference type="InterPro" id="IPR048912">
    <property type="entry name" value="BetaGal1-like_ABD1"/>
</dbReference>
<evidence type="ECO:0000259" key="7">
    <source>
        <dbReference type="Pfam" id="PF01301"/>
    </source>
</evidence>
<feature type="domain" description="Beta-galactosidase galactose-binding" evidence="9">
    <location>
        <begin position="1190"/>
        <end position="1248"/>
    </location>
</feature>
<feature type="domain" description="Beta-galactosidase galactose-binding" evidence="9">
    <location>
        <begin position="566"/>
        <end position="624"/>
    </location>
</feature>
<dbReference type="InterPro" id="IPR048913">
    <property type="entry name" value="BetaGal_gal-bd"/>
</dbReference>
<feature type="signal peptide" evidence="6">
    <location>
        <begin position="1"/>
        <end position="17"/>
    </location>
</feature>
<proteinExistence type="inferred from homology"/>
<keyword evidence="6" id="KW-0732">Signal</keyword>
<dbReference type="PANTHER" id="PTHR23421">
    <property type="entry name" value="BETA-GALACTOSIDASE RELATED"/>
    <property type="match status" value="1"/>
</dbReference>
<evidence type="ECO:0000256" key="1">
    <source>
        <dbReference type="ARBA" id="ARBA00009809"/>
    </source>
</evidence>
<feature type="domain" description="Beta-galactosidase 1-like first all-beta" evidence="8">
    <location>
        <begin position="423"/>
        <end position="544"/>
    </location>
</feature>
<dbReference type="InterPro" id="IPR031330">
    <property type="entry name" value="Gly_Hdrlase_35_cat"/>
</dbReference>
<dbReference type="Proteomes" id="UP001159042">
    <property type="component" value="Unassembled WGS sequence"/>
</dbReference>
<keyword evidence="3 4" id="KW-0326">Glycosidase</keyword>
<evidence type="ECO:0000259" key="8">
    <source>
        <dbReference type="Pfam" id="PF21317"/>
    </source>
</evidence>
<dbReference type="InterPro" id="IPR001944">
    <property type="entry name" value="Glycoside_Hdrlase_35"/>
</dbReference>
<feature type="domain" description="Glycoside hydrolase 35 catalytic" evidence="7">
    <location>
        <begin position="45"/>
        <end position="362"/>
    </location>
</feature>
<dbReference type="SUPFAM" id="SSF49785">
    <property type="entry name" value="Galactose-binding domain-like"/>
    <property type="match status" value="3"/>
</dbReference>
<dbReference type="EC" id="3.2.1.23" evidence="4"/>
<dbReference type="Pfam" id="PF21467">
    <property type="entry name" value="BetaGal_gal-bd"/>
    <property type="match status" value="3"/>
</dbReference>
<evidence type="ECO:0000256" key="4">
    <source>
        <dbReference type="RuleBase" id="RU000675"/>
    </source>
</evidence>
<feature type="domain" description="Glycoside hydrolase 35 catalytic" evidence="7">
    <location>
        <begin position="655"/>
        <end position="986"/>
    </location>
</feature>
<keyword evidence="11" id="KW-1185">Reference proteome</keyword>
<evidence type="ECO:0000259" key="9">
    <source>
        <dbReference type="Pfam" id="PF21467"/>
    </source>
</evidence>
<evidence type="ECO:0000256" key="3">
    <source>
        <dbReference type="ARBA" id="ARBA00023295"/>
    </source>
</evidence>
<comment type="caution">
    <text evidence="10">The sequence shown here is derived from an EMBL/GenBank/DDBJ whole genome shotgun (WGS) entry which is preliminary data.</text>
</comment>
<feature type="domain" description="Beta-galactosidase 1-like first all-beta" evidence="8">
    <location>
        <begin position="1048"/>
        <end position="1168"/>
    </location>
</feature>
<feature type="chain" id="PRO_5043798838" description="Beta-galactosidase" evidence="6">
    <location>
        <begin position="18"/>
        <end position="1939"/>
    </location>
</feature>
<dbReference type="Gene3D" id="2.60.120.260">
    <property type="entry name" value="Galactose-binding domain-like"/>
    <property type="match status" value="6"/>
</dbReference>